<dbReference type="RefSeq" id="WP_071083657.1">
    <property type="nucleotide sequence ID" value="NZ_MBLM01000108.1"/>
</dbReference>
<proteinExistence type="predicted"/>
<dbReference type="Proteomes" id="UP000179627">
    <property type="component" value="Unassembled WGS sequence"/>
</dbReference>
<evidence type="ECO:0000256" key="1">
    <source>
        <dbReference type="SAM" id="MobiDB-lite"/>
    </source>
</evidence>
<feature type="region of interest" description="Disordered" evidence="1">
    <location>
        <begin position="1"/>
        <end position="67"/>
    </location>
</feature>
<evidence type="ECO:0000313" key="2">
    <source>
        <dbReference type="EMBL" id="OHV38619.1"/>
    </source>
</evidence>
<comment type="caution">
    <text evidence="2">The sequence shown here is derived from an EMBL/GenBank/DDBJ whole genome shotgun (WGS) entry which is preliminary data.</text>
</comment>
<protein>
    <recommendedName>
        <fullName evidence="4">Membrane protein insertion efficiency factor</fullName>
    </recommendedName>
</protein>
<keyword evidence="3" id="KW-1185">Reference proteome</keyword>
<accession>A0A1S1QYL8</accession>
<evidence type="ECO:0000313" key="3">
    <source>
        <dbReference type="Proteomes" id="UP000179627"/>
    </source>
</evidence>
<evidence type="ECO:0008006" key="4">
    <source>
        <dbReference type="Google" id="ProtNLM"/>
    </source>
</evidence>
<sequence length="197" mass="20213">MLTVTGGDWSAAAPAAHPDGSEREAAGGTGGLRWPRRHHRPGPRGRRRWPRRSRRAERRRRDPSDAADAGCDAFDGCDGCDGCSPLLTLAALFSLLSTLAVVGNRLRAAIALRGARTSEGAPGASVTRSGLAARGALTVIRAYQRAVSPRLPARCRHTPTCSAFAADAISGSGLAAGAAATAGRLRACRPGARAGGG</sequence>
<reference evidence="3" key="1">
    <citation type="submission" date="2016-07" db="EMBL/GenBank/DDBJ databases">
        <title>Sequence Frankia sp. strain CcI1.17.</title>
        <authorList>
            <person name="Ghodhbane-Gtari F."/>
            <person name="Swanson E."/>
            <person name="Gueddou A."/>
            <person name="Morris K."/>
            <person name="Hezbri K."/>
            <person name="Ktari A."/>
            <person name="Nouioui I."/>
            <person name="Abebe-Akele F."/>
            <person name="Simpson S."/>
            <person name="Thomas K."/>
            <person name="Gtari M."/>
            <person name="Tisa L.S."/>
            <person name="Hurst S."/>
        </authorList>
    </citation>
    <scope>NUCLEOTIDE SEQUENCE [LARGE SCALE GENOMIC DNA]</scope>
    <source>
        <strain evidence="3">Cc1.17</strain>
    </source>
</reference>
<organism evidence="2 3">
    <name type="scientific">Parafrankia colletiae</name>
    <dbReference type="NCBI Taxonomy" id="573497"/>
    <lineage>
        <taxon>Bacteria</taxon>
        <taxon>Bacillati</taxon>
        <taxon>Actinomycetota</taxon>
        <taxon>Actinomycetes</taxon>
        <taxon>Frankiales</taxon>
        <taxon>Frankiaceae</taxon>
        <taxon>Parafrankia</taxon>
    </lineage>
</organism>
<dbReference type="AlphaFoldDB" id="A0A1S1QYL8"/>
<feature type="compositionally biased region" description="Basic residues" evidence="1">
    <location>
        <begin position="34"/>
        <end position="58"/>
    </location>
</feature>
<dbReference type="NCBIfam" id="TIGR00278">
    <property type="entry name" value="membrane protein insertion efficiency factor YidD"/>
    <property type="match status" value="1"/>
</dbReference>
<dbReference type="SMART" id="SM01234">
    <property type="entry name" value="Haemolytic"/>
    <property type="match status" value="1"/>
</dbReference>
<dbReference type="InterPro" id="IPR002696">
    <property type="entry name" value="Membr_insert_effic_factor_YidD"/>
</dbReference>
<name>A0A1S1QYL8_9ACTN</name>
<dbReference type="Pfam" id="PF01809">
    <property type="entry name" value="YidD"/>
    <property type="match status" value="1"/>
</dbReference>
<gene>
    <name evidence="2" type="ORF">CC117_02395</name>
</gene>
<dbReference type="EMBL" id="MBLM01000108">
    <property type="protein sequence ID" value="OHV38619.1"/>
    <property type="molecule type" value="Genomic_DNA"/>
</dbReference>
<dbReference type="PANTHER" id="PTHR33383">
    <property type="entry name" value="MEMBRANE PROTEIN INSERTION EFFICIENCY FACTOR-RELATED"/>
    <property type="match status" value="1"/>
</dbReference>
<dbReference type="PANTHER" id="PTHR33383:SF1">
    <property type="entry name" value="MEMBRANE PROTEIN INSERTION EFFICIENCY FACTOR-RELATED"/>
    <property type="match status" value="1"/>
</dbReference>